<proteinExistence type="inferred from homology"/>
<evidence type="ECO:0000256" key="6">
    <source>
        <dbReference type="ARBA" id="ARBA00022741"/>
    </source>
</evidence>
<sequence>MSSNASSSSGKRSLLSLPISSHAPIYHLPPDPLFPTPASLLHLAEYDAPPEFGQDGPVALKEGDPVPPSMLRRSRQIRRGGCFTYVSPLPIEFPYDIREDKDEERTNSARPSTIETHLAEYEISTKHPVFDAAAASTDSATTRRPTAFTSAVRESERYPRARLLSLNRTFAADWLPQLDLGSDTPGDATRQQLVDVLAGRTVLAREPDPTAQEDEVAKNGFAPWSLCYAGHQFGSFAGQLGDGRAISIMSTRAAEEVGAKTGYRAIELQLKGAGRTPYSRFADGLAVLRSSIREYLGAEAVAALGVPTSRALALVHLPDVKVRRETMENAAIVTRVAGSWIRIGSFEQQAYRGEYDSLRALSRYVAREVFSFSDENPAGTGPSRSLGLNVLREVARRNALMVAGWQTYGFCHGVINTDNVAINGSTIDYGPYAFMDIFDPSHICNHSDDLGRYKFSNQPTMVLFAIQKLGEAMSELIGAEVELAEKDAEGTSFVEVPPGWAGDEDGSEEMKRWREAGLKEVDKVKNDFIQIFRDEYERLMRLRLGFTTGEEGDFQLVSRWLDLLAQSQLDFTASHRLLSQFVSTSNSSFERFLDAFLQSVTAAGDSTGSTTSSTTNSRSDWTGWFKSYEERLAREGSSSTLDRRQRMNRVNPRFCLRQWVLEETIRKCDREPDGPGGGIEQLERVLEMSLNPFESYGDPEIAKGETEVGACPTKEEQERQRLCGLGSEELLGFQCSCSS</sequence>
<accession>A0A9P6W0P9</accession>
<keyword evidence="4" id="KW-0548">Nucleotidyltransferase</keyword>
<evidence type="ECO:0000256" key="7">
    <source>
        <dbReference type="ARBA" id="ARBA00022840"/>
    </source>
</evidence>
<dbReference type="PANTHER" id="PTHR32057:SF14">
    <property type="entry name" value="PROTEIN ADENYLYLTRANSFERASE SELO, MITOCHONDRIAL"/>
    <property type="match status" value="1"/>
</dbReference>
<dbReference type="InterPro" id="IPR003846">
    <property type="entry name" value="SelO"/>
</dbReference>
<comment type="caution">
    <text evidence="11">The sequence shown here is derived from an EMBL/GenBank/DDBJ whole genome shotgun (WGS) entry which is preliminary data.</text>
</comment>
<evidence type="ECO:0000256" key="5">
    <source>
        <dbReference type="ARBA" id="ARBA00022723"/>
    </source>
</evidence>
<dbReference type="GO" id="GO:0005739">
    <property type="term" value="C:mitochondrion"/>
    <property type="evidence" value="ECO:0007669"/>
    <property type="project" value="TreeGrafter"/>
</dbReference>
<keyword evidence="3" id="KW-0808">Transferase</keyword>
<feature type="region of interest" description="Disordered" evidence="10">
    <location>
        <begin position="52"/>
        <end position="71"/>
    </location>
</feature>
<keyword evidence="6" id="KW-0547">Nucleotide-binding</keyword>
<keyword evidence="7" id="KW-0067">ATP-binding</keyword>
<dbReference type="GO" id="GO:0070733">
    <property type="term" value="F:AMPylase activity"/>
    <property type="evidence" value="ECO:0007669"/>
    <property type="project" value="TreeGrafter"/>
</dbReference>
<evidence type="ECO:0000256" key="8">
    <source>
        <dbReference type="ARBA" id="ARBA00022842"/>
    </source>
</evidence>
<evidence type="ECO:0000313" key="11">
    <source>
        <dbReference type="EMBL" id="KAG0659411.1"/>
    </source>
</evidence>
<reference evidence="11 12" key="1">
    <citation type="submission" date="2020-11" db="EMBL/GenBank/DDBJ databases">
        <title>Kefir isolates.</title>
        <authorList>
            <person name="Marcisauskas S."/>
            <person name="Kim Y."/>
            <person name="Blasche S."/>
        </authorList>
    </citation>
    <scope>NUCLEOTIDE SEQUENCE [LARGE SCALE GENOMIC DNA]</scope>
    <source>
        <strain evidence="11 12">KR</strain>
    </source>
</reference>
<evidence type="ECO:0000256" key="4">
    <source>
        <dbReference type="ARBA" id="ARBA00022695"/>
    </source>
</evidence>
<dbReference type="Pfam" id="PF02696">
    <property type="entry name" value="SelO"/>
    <property type="match status" value="1"/>
</dbReference>
<keyword evidence="8" id="KW-0460">Magnesium</keyword>
<dbReference type="Proteomes" id="UP000777482">
    <property type="component" value="Unassembled WGS sequence"/>
</dbReference>
<evidence type="ECO:0000256" key="1">
    <source>
        <dbReference type="ARBA" id="ARBA00001946"/>
    </source>
</evidence>
<evidence type="ECO:0000256" key="2">
    <source>
        <dbReference type="ARBA" id="ARBA00009747"/>
    </source>
</evidence>
<dbReference type="GO" id="GO:0046872">
    <property type="term" value="F:metal ion binding"/>
    <property type="evidence" value="ECO:0007669"/>
    <property type="project" value="UniProtKB-KW"/>
</dbReference>
<name>A0A9P6W0P9_RHOMI</name>
<comment type="cofactor">
    <cofactor evidence="1">
        <name>Mg(2+)</name>
        <dbReference type="ChEBI" id="CHEBI:18420"/>
    </cofactor>
</comment>
<evidence type="ECO:0000256" key="10">
    <source>
        <dbReference type="SAM" id="MobiDB-lite"/>
    </source>
</evidence>
<dbReference type="GO" id="GO:0005524">
    <property type="term" value="F:ATP binding"/>
    <property type="evidence" value="ECO:0007669"/>
    <property type="project" value="UniProtKB-KW"/>
</dbReference>
<evidence type="ECO:0000256" key="9">
    <source>
        <dbReference type="ARBA" id="ARBA00031547"/>
    </source>
</evidence>
<dbReference type="AlphaFoldDB" id="A0A9P6W0P9"/>
<evidence type="ECO:0000313" key="12">
    <source>
        <dbReference type="Proteomes" id="UP000777482"/>
    </source>
</evidence>
<organism evidence="11 12">
    <name type="scientific">Rhodotorula mucilaginosa</name>
    <name type="common">Yeast</name>
    <name type="synonym">Rhodotorula rubra</name>
    <dbReference type="NCBI Taxonomy" id="5537"/>
    <lineage>
        <taxon>Eukaryota</taxon>
        <taxon>Fungi</taxon>
        <taxon>Dikarya</taxon>
        <taxon>Basidiomycota</taxon>
        <taxon>Pucciniomycotina</taxon>
        <taxon>Microbotryomycetes</taxon>
        <taxon>Sporidiobolales</taxon>
        <taxon>Sporidiobolaceae</taxon>
        <taxon>Rhodotorula</taxon>
    </lineage>
</organism>
<gene>
    <name evidence="11" type="ORF">C6P46_005188</name>
</gene>
<dbReference type="HAMAP" id="MF_00692">
    <property type="entry name" value="SelO"/>
    <property type="match status" value="1"/>
</dbReference>
<dbReference type="PANTHER" id="PTHR32057">
    <property type="entry name" value="PROTEIN ADENYLYLTRANSFERASE SELO, MITOCHONDRIAL"/>
    <property type="match status" value="1"/>
</dbReference>
<protein>
    <recommendedName>
        <fullName evidence="9">Selenoprotein O</fullName>
    </recommendedName>
</protein>
<comment type="similarity">
    <text evidence="2">Belongs to the SELO family.</text>
</comment>
<keyword evidence="5" id="KW-0479">Metal-binding</keyword>
<dbReference type="OrthoDB" id="10254721at2759"/>
<dbReference type="EMBL" id="PUHQ01000054">
    <property type="protein sequence ID" value="KAG0659411.1"/>
    <property type="molecule type" value="Genomic_DNA"/>
</dbReference>
<evidence type="ECO:0000256" key="3">
    <source>
        <dbReference type="ARBA" id="ARBA00022679"/>
    </source>
</evidence>
<keyword evidence="12" id="KW-1185">Reference proteome</keyword>